<dbReference type="EMBL" id="ML996712">
    <property type="protein sequence ID" value="KAF2395638.1"/>
    <property type="molecule type" value="Genomic_DNA"/>
</dbReference>
<evidence type="ECO:0000313" key="3">
    <source>
        <dbReference type="Proteomes" id="UP000799640"/>
    </source>
</evidence>
<gene>
    <name evidence="2" type="ORF">EJ06DRAFT_560525</name>
</gene>
<dbReference type="AlphaFoldDB" id="A0A6G1HHV0"/>
<evidence type="ECO:0000256" key="1">
    <source>
        <dbReference type="SAM" id="MobiDB-lite"/>
    </source>
</evidence>
<organism evidence="2 3">
    <name type="scientific">Trichodelitschia bisporula</name>
    <dbReference type="NCBI Taxonomy" id="703511"/>
    <lineage>
        <taxon>Eukaryota</taxon>
        <taxon>Fungi</taxon>
        <taxon>Dikarya</taxon>
        <taxon>Ascomycota</taxon>
        <taxon>Pezizomycotina</taxon>
        <taxon>Dothideomycetes</taxon>
        <taxon>Dothideomycetes incertae sedis</taxon>
        <taxon>Phaeotrichales</taxon>
        <taxon>Phaeotrichaceae</taxon>
        <taxon>Trichodelitschia</taxon>
    </lineage>
</organism>
<feature type="region of interest" description="Disordered" evidence="1">
    <location>
        <begin position="148"/>
        <end position="220"/>
    </location>
</feature>
<accession>A0A6G1HHV0</accession>
<protein>
    <submittedName>
        <fullName evidence="2">Uncharacterized protein</fullName>
    </submittedName>
</protein>
<feature type="region of interest" description="Disordered" evidence="1">
    <location>
        <begin position="73"/>
        <end position="93"/>
    </location>
</feature>
<feature type="compositionally biased region" description="Basic and acidic residues" evidence="1">
    <location>
        <begin position="184"/>
        <end position="195"/>
    </location>
</feature>
<proteinExistence type="predicted"/>
<evidence type="ECO:0000313" key="2">
    <source>
        <dbReference type="EMBL" id="KAF2395638.1"/>
    </source>
</evidence>
<sequence>MPFLGLATLAGATERVNQSFPSVIATMEWLTPVQGTRSTPSLAPAPPESPKTTAAMMPHTAAMEKLQLVDAQRESDDHQLTSPHNPPILLSPVPAPPESPATFAKMKPLTEAMEKLKLVDTEQESVDHPNETVMPAYGETVMPASEETVMPASEDTALPDSEERASSESEETASLESEQTVSSKSEEKASPKSEETEFPDAPGYGYRERSGWVWNPDPNGPTMIPAVDIEETQNPGAVDGKQTSSMPIPEDANDYELGSPCNTPPHHRMDWTPAPPPFIPDENEDEMDSYLQHMYPDLYSRGEAYLKKLGKINGNVIPRTPEGDIDLIALSNIDFFQAEICSSVSDLEKLEPRWSLMDKHLMRAYHWDVEHFLAARFHDDAGAIFGGRLYFAILTSTSLDPPTYVASELDVEWSSYLDKMTKKRCNHLWKTYTGGLAEARGLPVSSAPISSDGAESKNSSDSVYENLAGLFEEPSKPSSAEPLLPTSLLRDEDTEEFLGLKAIEEMTEEPEEFLGLRVLEDMDEDVDELLGIKALEKLNDGTENTENTENDENIDTLQPHPQQIEDDTMPQESEPLPGLVQAVMEKEGRTAEEVFRELLAVRKWMNYLGATIPASGGAEVNAMAPPAGLKPGEVPLFQTASRFMEKLVYEEHLLKNVPGSHGFDITAHLKDPHPVCLIPAEEWDI</sequence>
<name>A0A6G1HHV0_9PEZI</name>
<feature type="region of interest" description="Disordered" evidence="1">
    <location>
        <begin position="538"/>
        <end position="573"/>
    </location>
</feature>
<reference evidence="2" key="1">
    <citation type="journal article" date="2020" name="Stud. Mycol.">
        <title>101 Dothideomycetes genomes: a test case for predicting lifestyles and emergence of pathogens.</title>
        <authorList>
            <person name="Haridas S."/>
            <person name="Albert R."/>
            <person name="Binder M."/>
            <person name="Bloem J."/>
            <person name="Labutti K."/>
            <person name="Salamov A."/>
            <person name="Andreopoulos B."/>
            <person name="Baker S."/>
            <person name="Barry K."/>
            <person name="Bills G."/>
            <person name="Bluhm B."/>
            <person name="Cannon C."/>
            <person name="Castanera R."/>
            <person name="Culley D."/>
            <person name="Daum C."/>
            <person name="Ezra D."/>
            <person name="Gonzalez J."/>
            <person name="Henrissat B."/>
            <person name="Kuo A."/>
            <person name="Liang C."/>
            <person name="Lipzen A."/>
            <person name="Lutzoni F."/>
            <person name="Magnuson J."/>
            <person name="Mondo S."/>
            <person name="Nolan M."/>
            <person name="Ohm R."/>
            <person name="Pangilinan J."/>
            <person name="Park H.-J."/>
            <person name="Ramirez L."/>
            <person name="Alfaro M."/>
            <person name="Sun H."/>
            <person name="Tritt A."/>
            <person name="Yoshinaga Y."/>
            <person name="Zwiers L.-H."/>
            <person name="Turgeon B."/>
            <person name="Goodwin S."/>
            <person name="Spatafora J."/>
            <person name="Crous P."/>
            <person name="Grigoriev I."/>
        </authorList>
    </citation>
    <scope>NUCLEOTIDE SEQUENCE</scope>
    <source>
        <strain evidence="2">CBS 262.69</strain>
    </source>
</reference>
<keyword evidence="3" id="KW-1185">Reference proteome</keyword>
<dbReference type="Proteomes" id="UP000799640">
    <property type="component" value="Unassembled WGS sequence"/>
</dbReference>